<dbReference type="AlphaFoldDB" id="A0AAU7TBC4"/>
<dbReference type="GO" id="GO:0051301">
    <property type="term" value="P:cell division"/>
    <property type="evidence" value="ECO:0007669"/>
    <property type="project" value="UniProtKB-KW"/>
</dbReference>
<keyword evidence="2" id="KW-0131">Cell cycle</keyword>
<name>A0AAU7TBC4_9ACTN</name>
<evidence type="ECO:0000256" key="1">
    <source>
        <dbReference type="SAM" id="MobiDB-lite"/>
    </source>
</evidence>
<protein>
    <submittedName>
        <fullName evidence="2">Cell division protein FtsK</fullName>
    </submittedName>
</protein>
<keyword evidence="2" id="KW-0132">Cell division</keyword>
<dbReference type="EMBL" id="CP158165">
    <property type="protein sequence ID" value="XBV24158.1"/>
    <property type="molecule type" value="Genomic_DNA"/>
</dbReference>
<gene>
    <name evidence="2" type="ORF">ABN611_37070</name>
</gene>
<proteinExistence type="predicted"/>
<dbReference type="RefSeq" id="WP_350276984.1">
    <property type="nucleotide sequence ID" value="NZ_CP158165.1"/>
</dbReference>
<feature type="region of interest" description="Disordered" evidence="1">
    <location>
        <begin position="36"/>
        <end position="67"/>
    </location>
</feature>
<sequence length="192" mass="19034">MPPRRPSRSTPVRPTPSRRAVVVTAVLLPGAVALTGCEDEPAGTGTPGAVNSAPPSQGPAEETPSVDPAVVAALSTAATQLTQLSQLYATSSRKFPTLKAQLAAGAKYHSSHLAKLKETAGVTAKATTAVAPAKSAQAALSAISKQEKALAGAHAAAAAKLSGAPARLLAQIAASETQLGAALAPKLARPTA</sequence>
<reference evidence="2" key="1">
    <citation type="submission" date="2024-06" db="EMBL/GenBank/DDBJ databases">
        <title>Kribbella sp. strain HUAS MG21 genome sequences.</title>
        <authorList>
            <person name="Mo P."/>
        </authorList>
    </citation>
    <scope>NUCLEOTIDE SEQUENCE</scope>
    <source>
        <strain evidence="2">HUAS MG21</strain>
    </source>
</reference>
<accession>A0AAU7TBC4</accession>
<organism evidence="2">
    <name type="scientific">Kribbella sp. HUAS MG21</name>
    <dbReference type="NCBI Taxonomy" id="3160966"/>
    <lineage>
        <taxon>Bacteria</taxon>
        <taxon>Bacillati</taxon>
        <taxon>Actinomycetota</taxon>
        <taxon>Actinomycetes</taxon>
        <taxon>Propionibacteriales</taxon>
        <taxon>Kribbellaceae</taxon>
        <taxon>Kribbella</taxon>
    </lineage>
</organism>
<evidence type="ECO:0000313" key="2">
    <source>
        <dbReference type="EMBL" id="XBV24158.1"/>
    </source>
</evidence>